<evidence type="ECO:0000256" key="4">
    <source>
        <dbReference type="ARBA" id="ARBA00022832"/>
    </source>
</evidence>
<sequence>MNINEIKELILTIDKTNLTYVNLKDKDFSLEVSKLKELSNAKISQEIESIQNDNDNVNQEKLSNKVNNSTEYIIENEDLHLITSPIMGTYYGSPSPEADCFVKVGDKVKAGDTLCIIEAMKLMNEIISDIDGEIVEIVSKSEDLVEYNQVLFKIKKFN</sequence>
<dbReference type="EMBL" id="CEKZ01000003">
    <property type="protein sequence ID" value="CEQ03628.1"/>
    <property type="molecule type" value="Genomic_DNA"/>
</dbReference>
<dbReference type="PROSITE" id="PS50968">
    <property type="entry name" value="BIOTINYL_LIPOYL"/>
    <property type="match status" value="1"/>
</dbReference>
<evidence type="ECO:0000259" key="9">
    <source>
        <dbReference type="PROSITE" id="PS50968"/>
    </source>
</evidence>
<dbReference type="GO" id="GO:0009317">
    <property type="term" value="C:acetyl-CoA carboxylase complex"/>
    <property type="evidence" value="ECO:0007669"/>
    <property type="project" value="InterPro"/>
</dbReference>
<dbReference type="Proteomes" id="UP000049127">
    <property type="component" value="Unassembled WGS sequence"/>
</dbReference>
<keyword evidence="7 8" id="KW-0092">Biotin</keyword>
<comment type="pathway">
    <text evidence="1 8">Lipid metabolism; fatty acid biosynthesis.</text>
</comment>
<dbReference type="PANTHER" id="PTHR45266:SF3">
    <property type="entry name" value="OXALOACETATE DECARBOXYLASE ALPHA CHAIN"/>
    <property type="match status" value="1"/>
</dbReference>
<keyword evidence="6 8" id="KW-0275">Fatty acid biosynthesis</keyword>
<evidence type="ECO:0000256" key="7">
    <source>
        <dbReference type="ARBA" id="ARBA00023267"/>
    </source>
</evidence>
<dbReference type="SUPFAM" id="SSF51230">
    <property type="entry name" value="Single hybrid motif"/>
    <property type="match status" value="1"/>
</dbReference>
<evidence type="ECO:0000256" key="2">
    <source>
        <dbReference type="ARBA" id="ARBA00017562"/>
    </source>
</evidence>
<accession>A0A0C7R333</accession>
<evidence type="ECO:0000313" key="10">
    <source>
        <dbReference type="EMBL" id="CEQ03628.1"/>
    </source>
</evidence>
<evidence type="ECO:0000256" key="6">
    <source>
        <dbReference type="ARBA" id="ARBA00023160"/>
    </source>
</evidence>
<keyword evidence="4 8" id="KW-0276">Fatty acid metabolism</keyword>
<dbReference type="PANTHER" id="PTHR45266">
    <property type="entry name" value="OXALOACETATE DECARBOXYLASE ALPHA CHAIN"/>
    <property type="match status" value="1"/>
</dbReference>
<reference evidence="10 11" key="1">
    <citation type="submission" date="2015-01" db="EMBL/GenBank/DDBJ databases">
        <authorList>
            <person name="Aslett A.Martin."/>
            <person name="De Silva Nishadi"/>
        </authorList>
    </citation>
    <scope>NUCLEOTIDE SEQUENCE [LARGE SCALE GENOMIC DNA]</scope>
    <source>
        <strain evidence="10 11">R28058</strain>
    </source>
</reference>
<organism evidence="10 11">
    <name type="scientific">Paraclostridium sordellii</name>
    <name type="common">Clostridium sordellii</name>
    <dbReference type="NCBI Taxonomy" id="1505"/>
    <lineage>
        <taxon>Bacteria</taxon>
        <taxon>Bacillati</taxon>
        <taxon>Bacillota</taxon>
        <taxon>Clostridia</taxon>
        <taxon>Peptostreptococcales</taxon>
        <taxon>Peptostreptococcaceae</taxon>
        <taxon>Paraclostridium</taxon>
    </lineage>
</organism>
<dbReference type="PRINTS" id="PR01071">
    <property type="entry name" value="ACOABIOTINCC"/>
</dbReference>
<keyword evidence="5 8" id="KW-0443">Lipid metabolism</keyword>
<name>A0A0C7R333_PARSO</name>
<gene>
    <name evidence="10" type="primary">accB</name>
    <name evidence="10" type="ORF">R28058_13611</name>
</gene>
<comment type="function">
    <text evidence="8">This protein is a component of the acetyl coenzyme A carboxylase complex; first, biotin carboxylase catalyzes the carboxylation of the carrier protein and then the transcarboxylase transfers the carboxyl group to form malonyl-CoA.</text>
</comment>
<dbReference type="InterPro" id="IPR011053">
    <property type="entry name" value="Single_hybrid_motif"/>
</dbReference>
<feature type="domain" description="Lipoyl-binding" evidence="9">
    <location>
        <begin position="79"/>
        <end position="155"/>
    </location>
</feature>
<protein>
    <recommendedName>
        <fullName evidence="2 8">Biotin carboxyl carrier protein of acetyl-CoA carboxylase</fullName>
    </recommendedName>
</protein>
<dbReference type="Pfam" id="PF00364">
    <property type="entry name" value="Biotin_lipoyl"/>
    <property type="match status" value="1"/>
</dbReference>
<dbReference type="InterPro" id="IPR001882">
    <property type="entry name" value="Biotin_BS"/>
</dbReference>
<dbReference type="OrthoDB" id="9811735at2"/>
<dbReference type="InterPro" id="IPR050709">
    <property type="entry name" value="Biotin_Carboxyl_Carrier/Decarb"/>
</dbReference>
<dbReference type="NCBIfam" id="TIGR00531">
    <property type="entry name" value="BCCP"/>
    <property type="match status" value="1"/>
</dbReference>
<dbReference type="Gene3D" id="2.40.50.100">
    <property type="match status" value="1"/>
</dbReference>
<dbReference type="PROSITE" id="PS00188">
    <property type="entry name" value="BIOTIN"/>
    <property type="match status" value="1"/>
</dbReference>
<dbReference type="InterPro" id="IPR001249">
    <property type="entry name" value="AcCoA_biotinCC"/>
</dbReference>
<dbReference type="AlphaFoldDB" id="A0A0C7R333"/>
<dbReference type="InterPro" id="IPR000089">
    <property type="entry name" value="Biotin_lipoyl"/>
</dbReference>
<evidence type="ECO:0000256" key="3">
    <source>
        <dbReference type="ARBA" id="ARBA00022516"/>
    </source>
</evidence>
<dbReference type="UniPathway" id="UPA00094"/>
<proteinExistence type="predicted"/>
<evidence type="ECO:0000256" key="8">
    <source>
        <dbReference type="RuleBase" id="RU364072"/>
    </source>
</evidence>
<dbReference type="GO" id="GO:0006633">
    <property type="term" value="P:fatty acid biosynthetic process"/>
    <property type="evidence" value="ECO:0007669"/>
    <property type="project" value="UniProtKB-UniPathway"/>
</dbReference>
<evidence type="ECO:0000256" key="1">
    <source>
        <dbReference type="ARBA" id="ARBA00005194"/>
    </source>
</evidence>
<keyword evidence="3 8" id="KW-0444">Lipid biosynthesis</keyword>
<dbReference type="CDD" id="cd06850">
    <property type="entry name" value="biotinyl_domain"/>
    <property type="match status" value="1"/>
</dbReference>
<dbReference type="GO" id="GO:0003989">
    <property type="term" value="F:acetyl-CoA carboxylase activity"/>
    <property type="evidence" value="ECO:0007669"/>
    <property type="project" value="InterPro"/>
</dbReference>
<dbReference type="RefSeq" id="WP_055341894.1">
    <property type="nucleotide sequence ID" value="NZ_CEKZ01000003.1"/>
</dbReference>
<evidence type="ECO:0000313" key="11">
    <source>
        <dbReference type="Proteomes" id="UP000049127"/>
    </source>
</evidence>
<evidence type="ECO:0000256" key="5">
    <source>
        <dbReference type="ARBA" id="ARBA00023098"/>
    </source>
</evidence>